<sequence>MPNHDIKSVIDTKPLSFTLNTKGGKWKCTLHSNRQALEKARSASDKTPGINRADSDMSMSSASSTTSSQH</sequence>
<protein>
    <submittedName>
        <fullName evidence="2">Uncharacterized protein</fullName>
    </submittedName>
</protein>
<comment type="caution">
    <text evidence="2">The sequence shown here is derived from an EMBL/GenBank/DDBJ whole genome shotgun (WGS) entry which is preliminary data.</text>
</comment>
<proteinExistence type="predicted"/>
<dbReference type="RefSeq" id="XP_066701571.1">
    <property type="nucleotide sequence ID" value="XM_066841709.1"/>
</dbReference>
<evidence type="ECO:0000313" key="3">
    <source>
        <dbReference type="Proteomes" id="UP001391051"/>
    </source>
</evidence>
<keyword evidence="3" id="KW-1185">Reference proteome</keyword>
<evidence type="ECO:0000256" key="1">
    <source>
        <dbReference type="SAM" id="MobiDB-lite"/>
    </source>
</evidence>
<accession>A0ABR1QHQ3</accession>
<evidence type="ECO:0000313" key="2">
    <source>
        <dbReference type="EMBL" id="KAK7956265.1"/>
    </source>
</evidence>
<name>A0ABR1QHQ3_9PEZI</name>
<feature type="compositionally biased region" description="Low complexity" evidence="1">
    <location>
        <begin position="56"/>
        <end position="70"/>
    </location>
</feature>
<dbReference type="GeneID" id="92074771"/>
<gene>
    <name evidence="2" type="ORF">PG986_005487</name>
</gene>
<dbReference type="Proteomes" id="UP001391051">
    <property type="component" value="Unassembled WGS sequence"/>
</dbReference>
<reference evidence="2 3" key="1">
    <citation type="submission" date="2023-01" db="EMBL/GenBank/DDBJ databases">
        <title>Analysis of 21 Apiospora genomes using comparative genomics revels a genus with tremendous synthesis potential of carbohydrate active enzymes and secondary metabolites.</title>
        <authorList>
            <person name="Sorensen T."/>
        </authorList>
    </citation>
    <scope>NUCLEOTIDE SEQUENCE [LARGE SCALE GENOMIC DNA]</scope>
    <source>
        <strain evidence="2 3">CBS 24483</strain>
    </source>
</reference>
<feature type="region of interest" description="Disordered" evidence="1">
    <location>
        <begin position="36"/>
        <end position="70"/>
    </location>
</feature>
<dbReference type="EMBL" id="JAQQWE010000004">
    <property type="protein sequence ID" value="KAK7956265.1"/>
    <property type="molecule type" value="Genomic_DNA"/>
</dbReference>
<organism evidence="2 3">
    <name type="scientific">Apiospora aurea</name>
    <dbReference type="NCBI Taxonomy" id="335848"/>
    <lineage>
        <taxon>Eukaryota</taxon>
        <taxon>Fungi</taxon>
        <taxon>Dikarya</taxon>
        <taxon>Ascomycota</taxon>
        <taxon>Pezizomycotina</taxon>
        <taxon>Sordariomycetes</taxon>
        <taxon>Xylariomycetidae</taxon>
        <taxon>Amphisphaeriales</taxon>
        <taxon>Apiosporaceae</taxon>
        <taxon>Apiospora</taxon>
    </lineage>
</organism>